<evidence type="ECO:0000313" key="4">
    <source>
        <dbReference type="Proteomes" id="UP000198757"/>
    </source>
</evidence>
<dbReference type="Proteomes" id="UP000198757">
    <property type="component" value="Unassembled WGS sequence"/>
</dbReference>
<feature type="domain" description="DUF5077" evidence="2">
    <location>
        <begin position="26"/>
        <end position="145"/>
    </location>
</feature>
<dbReference type="OrthoDB" id="6014523at2"/>
<keyword evidence="1" id="KW-0732">Signal</keyword>
<dbReference type="EMBL" id="FMZO01000029">
    <property type="protein sequence ID" value="SDE24773.1"/>
    <property type="molecule type" value="Genomic_DNA"/>
</dbReference>
<keyword evidence="4" id="KW-1185">Reference proteome</keyword>
<gene>
    <name evidence="3" type="ORF">SAMN04487894_1291</name>
</gene>
<dbReference type="InterPro" id="IPR031712">
    <property type="entry name" value="DUF5077"/>
</dbReference>
<evidence type="ECO:0000259" key="2">
    <source>
        <dbReference type="Pfam" id="PF16871"/>
    </source>
</evidence>
<feature type="signal peptide" evidence="1">
    <location>
        <begin position="1"/>
        <end position="21"/>
    </location>
</feature>
<protein>
    <recommendedName>
        <fullName evidence="2">DUF5077 domain-containing protein</fullName>
    </recommendedName>
</protein>
<dbReference type="RefSeq" id="WP_090393532.1">
    <property type="nucleotide sequence ID" value="NZ_FMZO01000029.1"/>
</dbReference>
<dbReference type="AlphaFoldDB" id="A0A1G7BCN4"/>
<evidence type="ECO:0000313" key="3">
    <source>
        <dbReference type="EMBL" id="SDE24773.1"/>
    </source>
</evidence>
<proteinExistence type="predicted"/>
<evidence type="ECO:0000256" key="1">
    <source>
        <dbReference type="SAM" id="SignalP"/>
    </source>
</evidence>
<organism evidence="3 4">
    <name type="scientific">Niabella drilacis (strain DSM 25811 / CCM 8410 / CCUG 62505 / LMG 26954 / E90)</name>
    <dbReference type="NCBI Taxonomy" id="1285928"/>
    <lineage>
        <taxon>Bacteria</taxon>
        <taxon>Pseudomonadati</taxon>
        <taxon>Bacteroidota</taxon>
        <taxon>Chitinophagia</taxon>
        <taxon>Chitinophagales</taxon>
        <taxon>Chitinophagaceae</taxon>
        <taxon>Niabella</taxon>
    </lineage>
</organism>
<dbReference type="InterPro" id="IPR021862">
    <property type="entry name" value="DUF3472"/>
</dbReference>
<feature type="chain" id="PRO_5011654919" description="DUF5077 domain-containing protein" evidence="1">
    <location>
        <begin position="22"/>
        <end position="425"/>
    </location>
</feature>
<dbReference type="Pfam" id="PF16871">
    <property type="entry name" value="DUF5077"/>
    <property type="match status" value="1"/>
</dbReference>
<dbReference type="STRING" id="1285928.SAMN04487894_1291"/>
<dbReference type="Pfam" id="PF11958">
    <property type="entry name" value="DUF3472"/>
    <property type="match status" value="1"/>
</dbReference>
<accession>A0A1G7BCN4</accession>
<reference evidence="4" key="1">
    <citation type="submission" date="2016-10" db="EMBL/GenBank/DDBJ databases">
        <authorList>
            <person name="Varghese N."/>
            <person name="Submissions S."/>
        </authorList>
    </citation>
    <scope>NUCLEOTIDE SEQUENCE [LARGE SCALE GENOMIC DNA]</scope>
    <source>
        <strain evidence="4">DSM 25811 / CCM 8410 / LMG 26954 / E90</strain>
    </source>
</reference>
<name>A0A1G7BCN4_NIADE</name>
<sequence length="425" mass="47529">MNRSIKGLFAGLLFSSAVINAQTVTVPMGGNAWAQERTGDGLRIRNNGVSNWTKTGDGFTAYIRVTQPGTLKLWLETGAVDGSPQITVSLFGQARKATLKNGASSFYIGEWNIKDSGYVPVIVKGIKKEGCCFPDVTALKLEGSALTDKASYTKNNEGSFFHWGRRGPSVHMGYQLPKDVDAEWFYNEVTVPTGNDVIGSYFMANGFGEGYFGMQVNSATERRILFSVWSPYQTDDPKQIPEDHKIKMLKKGEGVYNGEFGNEGSGGQSILRYNWKAATTYKFLLHVVPDGDSHTIYTAYFYDGAKNTWLLVASFRRPKLATYLKRPHSFLENFSPDQGNIERKVFFGNQWVRDSKGNWHELTKARFTADNTARVGYRKDYAGGVKGQQFYLRNCGFFNDYVPYDTMIERQPTGIAPQINFSALP</sequence>